<dbReference type="InterPro" id="IPR001647">
    <property type="entry name" value="HTH_TetR"/>
</dbReference>
<organism evidence="4 5">
    <name type="scientific">Stutzerimonas stutzeri</name>
    <name type="common">Pseudomonas stutzeri</name>
    <dbReference type="NCBI Taxonomy" id="316"/>
    <lineage>
        <taxon>Bacteria</taxon>
        <taxon>Pseudomonadati</taxon>
        <taxon>Pseudomonadota</taxon>
        <taxon>Gammaproteobacteria</taxon>
        <taxon>Pseudomonadales</taxon>
        <taxon>Pseudomonadaceae</taxon>
        <taxon>Stutzerimonas</taxon>
    </lineage>
</organism>
<gene>
    <name evidence="4" type="ORF">CXL00_21250</name>
</gene>
<dbReference type="SUPFAM" id="SSF46689">
    <property type="entry name" value="Homeodomain-like"/>
    <property type="match status" value="1"/>
</dbReference>
<dbReference type="OrthoDB" id="2356263at2"/>
<dbReference type="InterPro" id="IPR050109">
    <property type="entry name" value="HTH-type_TetR-like_transc_reg"/>
</dbReference>
<dbReference type="SUPFAM" id="SSF48498">
    <property type="entry name" value="Tetracyclin repressor-like, C-terminal domain"/>
    <property type="match status" value="1"/>
</dbReference>
<dbReference type="PANTHER" id="PTHR30328">
    <property type="entry name" value="TRANSCRIPTIONAL REPRESSOR"/>
    <property type="match status" value="1"/>
</dbReference>
<dbReference type="InterPro" id="IPR041474">
    <property type="entry name" value="NicS_C"/>
</dbReference>
<evidence type="ECO:0000259" key="3">
    <source>
        <dbReference type="PROSITE" id="PS50977"/>
    </source>
</evidence>
<evidence type="ECO:0000313" key="4">
    <source>
        <dbReference type="EMBL" id="PNG03308.1"/>
    </source>
</evidence>
<dbReference type="PRINTS" id="PR00455">
    <property type="entry name" value="HTHTETR"/>
</dbReference>
<dbReference type="Gene3D" id="1.10.357.10">
    <property type="entry name" value="Tetracycline Repressor, domain 2"/>
    <property type="match status" value="1"/>
</dbReference>
<keyword evidence="1 2" id="KW-0238">DNA-binding</keyword>
<dbReference type="EMBL" id="POUW01000010">
    <property type="protein sequence ID" value="PNG03308.1"/>
    <property type="molecule type" value="Genomic_DNA"/>
</dbReference>
<protein>
    <submittedName>
        <fullName evidence="4">TetR/AcrR family transcriptional regulator</fullName>
    </submittedName>
</protein>
<feature type="domain" description="HTH tetR-type" evidence="3">
    <location>
        <begin position="12"/>
        <end position="72"/>
    </location>
</feature>
<dbReference type="AlphaFoldDB" id="A0A2N8SLC7"/>
<name>A0A2N8SLC7_STUST</name>
<dbReference type="PROSITE" id="PS50977">
    <property type="entry name" value="HTH_TETR_2"/>
    <property type="match status" value="1"/>
</dbReference>
<dbReference type="Pfam" id="PF17938">
    <property type="entry name" value="TetR_C_29"/>
    <property type="match status" value="1"/>
</dbReference>
<dbReference type="InterPro" id="IPR036271">
    <property type="entry name" value="Tet_transcr_reg_TetR-rel_C_sf"/>
</dbReference>
<comment type="caution">
    <text evidence="4">The sequence shown here is derived from an EMBL/GenBank/DDBJ whole genome shotgun (WGS) entry which is preliminary data.</text>
</comment>
<evidence type="ECO:0000256" key="2">
    <source>
        <dbReference type="PROSITE-ProRule" id="PRU00335"/>
    </source>
</evidence>
<evidence type="ECO:0000256" key="1">
    <source>
        <dbReference type="ARBA" id="ARBA00023125"/>
    </source>
</evidence>
<dbReference type="Proteomes" id="UP000235897">
    <property type="component" value="Unassembled WGS sequence"/>
</dbReference>
<reference evidence="4 5" key="1">
    <citation type="submission" date="2018-01" db="EMBL/GenBank/DDBJ databases">
        <title>Denitrification phenotypes of diverse strains of Pseudomonas stutzeri.</title>
        <authorList>
            <person name="Milligan D.A."/>
            <person name="Bergaust L."/>
            <person name="Bakken L.R."/>
            <person name="Frostegard A."/>
        </authorList>
    </citation>
    <scope>NUCLEOTIDE SEQUENCE [LARGE SCALE GENOMIC DNA]</scope>
    <source>
        <strain evidence="4 5">28a3</strain>
    </source>
</reference>
<dbReference type="Pfam" id="PF00440">
    <property type="entry name" value="TetR_N"/>
    <property type="match status" value="1"/>
</dbReference>
<dbReference type="RefSeq" id="WP_102847603.1">
    <property type="nucleotide sequence ID" value="NZ_JAMOIG010000010.1"/>
</dbReference>
<dbReference type="GO" id="GO:0003677">
    <property type="term" value="F:DNA binding"/>
    <property type="evidence" value="ECO:0007669"/>
    <property type="project" value="UniProtKB-UniRule"/>
</dbReference>
<sequence>MQTQTRSKSDKRQTMSRMLAAAHQEFCNKGLAGGRIDEIARNAGVTKQLIFHYYGSKEGLFVAVLDETSDRLMTGWVDFDVEQLTPTQALRALLNHIFDQYRNDPLLARLAQEGVRYHDYNQTPRNRFLELAPALVDKVGRIVQRGIECRSFKPDTQPRLLLATAALIATGWFTNAYSTSALVGLDTASEEGMETWRKHCADFILASIVATHGEEPRSPRAD</sequence>
<dbReference type="InterPro" id="IPR009057">
    <property type="entry name" value="Homeodomain-like_sf"/>
</dbReference>
<feature type="DNA-binding region" description="H-T-H motif" evidence="2">
    <location>
        <begin position="35"/>
        <end position="54"/>
    </location>
</feature>
<proteinExistence type="predicted"/>
<evidence type="ECO:0000313" key="5">
    <source>
        <dbReference type="Proteomes" id="UP000235897"/>
    </source>
</evidence>
<accession>A0A2N8SLC7</accession>
<dbReference type="PANTHER" id="PTHR30328:SF54">
    <property type="entry name" value="HTH-TYPE TRANSCRIPTIONAL REPRESSOR SCO4008"/>
    <property type="match status" value="1"/>
</dbReference>